<feature type="region of interest" description="Disordered" evidence="1">
    <location>
        <begin position="1"/>
        <end position="30"/>
    </location>
</feature>
<dbReference type="HOGENOM" id="CLU_2325314_0_0_1"/>
<sequence>MLASQGQQDENDDFDEPVVSSAPELSDEVDKLSYKCKARKYSPEVKAFMEGLNAKLEGLGWIYENTIRAAVVNDSPEDLHAKGSSARVLRCGFIFPSND</sequence>
<dbReference type="AlphaFoldDB" id="D0NVE2"/>
<name>D0NVE2_PHYIT</name>
<dbReference type="KEGG" id="pif:PITG_16690"/>
<gene>
    <name evidence="2" type="ORF">PITG_16690</name>
</gene>
<evidence type="ECO:0000256" key="1">
    <source>
        <dbReference type="SAM" id="MobiDB-lite"/>
    </source>
</evidence>
<protein>
    <submittedName>
        <fullName evidence="2">Uncharacterized protein</fullName>
    </submittedName>
</protein>
<dbReference type="RefSeq" id="XP_002896920.1">
    <property type="nucleotide sequence ID" value="XM_002896874.1"/>
</dbReference>
<organism evidence="2 3">
    <name type="scientific">Phytophthora infestans (strain T30-4)</name>
    <name type="common">Potato late blight agent</name>
    <dbReference type="NCBI Taxonomy" id="403677"/>
    <lineage>
        <taxon>Eukaryota</taxon>
        <taxon>Sar</taxon>
        <taxon>Stramenopiles</taxon>
        <taxon>Oomycota</taxon>
        <taxon>Peronosporomycetes</taxon>
        <taxon>Peronosporales</taxon>
        <taxon>Peronosporaceae</taxon>
        <taxon>Phytophthora</taxon>
    </lineage>
</organism>
<evidence type="ECO:0000313" key="2">
    <source>
        <dbReference type="EMBL" id="EEY66619.1"/>
    </source>
</evidence>
<accession>D0NVE2</accession>
<dbReference type="EMBL" id="DS028168">
    <property type="protein sequence ID" value="EEY66619.1"/>
    <property type="molecule type" value="Genomic_DNA"/>
</dbReference>
<dbReference type="Proteomes" id="UP000006643">
    <property type="component" value="Unassembled WGS sequence"/>
</dbReference>
<reference evidence="3" key="1">
    <citation type="journal article" date="2009" name="Nature">
        <title>Genome sequence and analysis of the Irish potato famine pathogen Phytophthora infestans.</title>
        <authorList>
            <consortium name="The Broad Institute Genome Sequencing Platform"/>
            <person name="Haas B.J."/>
            <person name="Kamoun S."/>
            <person name="Zody M.C."/>
            <person name="Jiang R.H."/>
            <person name="Handsaker R.E."/>
            <person name="Cano L.M."/>
            <person name="Grabherr M."/>
            <person name="Kodira C.D."/>
            <person name="Raffaele S."/>
            <person name="Torto-Alalibo T."/>
            <person name="Bozkurt T.O."/>
            <person name="Ah-Fong A.M."/>
            <person name="Alvarado L."/>
            <person name="Anderson V.L."/>
            <person name="Armstrong M.R."/>
            <person name="Avrova A."/>
            <person name="Baxter L."/>
            <person name="Beynon J."/>
            <person name="Boevink P.C."/>
            <person name="Bollmann S.R."/>
            <person name="Bos J.I."/>
            <person name="Bulone V."/>
            <person name="Cai G."/>
            <person name="Cakir C."/>
            <person name="Carrington J.C."/>
            <person name="Chawner M."/>
            <person name="Conti L."/>
            <person name="Costanzo S."/>
            <person name="Ewan R."/>
            <person name="Fahlgren N."/>
            <person name="Fischbach M.A."/>
            <person name="Fugelstad J."/>
            <person name="Gilroy E.M."/>
            <person name="Gnerre S."/>
            <person name="Green P.J."/>
            <person name="Grenville-Briggs L.J."/>
            <person name="Griffith J."/>
            <person name="Grunwald N.J."/>
            <person name="Horn K."/>
            <person name="Horner N.R."/>
            <person name="Hu C.H."/>
            <person name="Huitema E."/>
            <person name="Jeong D.H."/>
            <person name="Jones A.M."/>
            <person name="Jones J.D."/>
            <person name="Jones R.W."/>
            <person name="Karlsson E.K."/>
            <person name="Kunjeti S.G."/>
            <person name="Lamour K."/>
            <person name="Liu Z."/>
            <person name="Ma L."/>
            <person name="Maclean D."/>
            <person name="Chibucos M.C."/>
            <person name="McDonald H."/>
            <person name="McWalters J."/>
            <person name="Meijer H.J."/>
            <person name="Morgan W."/>
            <person name="Morris P.F."/>
            <person name="Munro C.A."/>
            <person name="O'Neill K."/>
            <person name="Ospina-Giraldo M."/>
            <person name="Pinzon A."/>
            <person name="Pritchard L."/>
            <person name="Ramsahoye B."/>
            <person name="Ren Q."/>
            <person name="Restrepo S."/>
            <person name="Roy S."/>
            <person name="Sadanandom A."/>
            <person name="Savidor A."/>
            <person name="Schornack S."/>
            <person name="Schwartz D.C."/>
            <person name="Schumann U.D."/>
            <person name="Schwessinger B."/>
            <person name="Seyer L."/>
            <person name="Sharpe T."/>
            <person name="Silvar C."/>
            <person name="Song J."/>
            <person name="Studholme D.J."/>
            <person name="Sykes S."/>
            <person name="Thines M."/>
            <person name="van de Vondervoort P.J."/>
            <person name="Phuntumart V."/>
            <person name="Wawra S."/>
            <person name="Weide R."/>
            <person name="Win J."/>
            <person name="Young C."/>
            <person name="Zhou S."/>
            <person name="Fry W."/>
            <person name="Meyers B.C."/>
            <person name="van West P."/>
            <person name="Ristaino J."/>
            <person name="Govers F."/>
            <person name="Birch P.R."/>
            <person name="Whisson S.C."/>
            <person name="Judelson H.S."/>
            <person name="Nusbaum C."/>
        </authorList>
    </citation>
    <scope>NUCLEOTIDE SEQUENCE [LARGE SCALE GENOMIC DNA]</scope>
    <source>
        <strain evidence="3">T30-4</strain>
    </source>
</reference>
<dbReference type="GeneID" id="9465482"/>
<dbReference type="InParanoid" id="D0NVE2"/>
<dbReference type="VEuPathDB" id="FungiDB:PITG_16690"/>
<proteinExistence type="predicted"/>
<evidence type="ECO:0000313" key="3">
    <source>
        <dbReference type="Proteomes" id="UP000006643"/>
    </source>
</evidence>
<keyword evidence="3" id="KW-1185">Reference proteome</keyword>